<dbReference type="Gene3D" id="3.30.70.2650">
    <property type="match status" value="1"/>
</dbReference>
<accession>A0A1G2QK84</accession>
<name>A0A1G2QK84_9BACT</name>
<reference evidence="3 4" key="1">
    <citation type="journal article" date="2016" name="Nat. Commun.">
        <title>Thousands of microbial genomes shed light on interconnected biogeochemical processes in an aquifer system.</title>
        <authorList>
            <person name="Anantharaman K."/>
            <person name="Brown C.T."/>
            <person name="Hug L.A."/>
            <person name="Sharon I."/>
            <person name="Castelle C.J."/>
            <person name="Probst A.J."/>
            <person name="Thomas B.C."/>
            <person name="Singh A."/>
            <person name="Wilkins M.J."/>
            <person name="Karaoz U."/>
            <person name="Brodie E.L."/>
            <person name="Williams K.H."/>
            <person name="Hubbard S.S."/>
            <person name="Banfield J.F."/>
        </authorList>
    </citation>
    <scope>NUCLEOTIDE SEQUENCE [LARGE SCALE GENOMIC DNA]</scope>
</reference>
<evidence type="ECO:0000313" key="4">
    <source>
        <dbReference type="Proteomes" id="UP000177090"/>
    </source>
</evidence>
<protein>
    <recommendedName>
        <fullName evidence="2">Transcriptional repressor PaaX-like central Cas2-like domain-containing protein</fullName>
    </recommendedName>
</protein>
<dbReference type="EMBL" id="MHTL01000014">
    <property type="protein sequence ID" value="OHA60361.1"/>
    <property type="molecule type" value="Genomic_DNA"/>
</dbReference>
<evidence type="ECO:0000259" key="2">
    <source>
        <dbReference type="Pfam" id="PF20803"/>
    </source>
</evidence>
<keyword evidence="1" id="KW-0472">Membrane</keyword>
<sequence length="192" mass="22395">MEKKQKEKSGVLGDVSAIVLGLIAVTGILALAAVAPNAMRLLKYTPLFRRQKCHYVNVVVTRCIRQGLIKQEQDPVVGKVLRLTEKGRDLLMQYRLKHITLATPRRWDKKYRIIIFDIKETRRGARDTLRIWLTQLGFIQLQRSVWVYPYECQEVVTLLKAHIHIGKDVLYLTADFIENDRWLRKAFDLPLK</sequence>
<evidence type="ECO:0000256" key="1">
    <source>
        <dbReference type="SAM" id="Phobius"/>
    </source>
</evidence>
<dbReference type="STRING" id="1802440.A2569_02875"/>
<gene>
    <name evidence="3" type="ORF">A2569_02875</name>
</gene>
<dbReference type="PANTHER" id="PTHR30319">
    <property type="entry name" value="PHENYLACETIC ACID REGULATOR-RELATED TRANSCRIPTIONAL REPRESSOR"/>
    <property type="match status" value="1"/>
</dbReference>
<comment type="caution">
    <text evidence="3">The sequence shown here is derived from an EMBL/GenBank/DDBJ whole genome shotgun (WGS) entry which is preliminary data.</text>
</comment>
<dbReference type="InterPro" id="IPR048846">
    <property type="entry name" value="PaaX-like_central"/>
</dbReference>
<organism evidence="3 4">
    <name type="scientific">Candidatus Vogelbacteria bacterium RIFOXYD1_FULL_51_18</name>
    <dbReference type="NCBI Taxonomy" id="1802440"/>
    <lineage>
        <taxon>Bacteria</taxon>
        <taxon>Candidatus Vogeliibacteriota</taxon>
    </lineage>
</organism>
<evidence type="ECO:0000313" key="3">
    <source>
        <dbReference type="EMBL" id="OHA60361.1"/>
    </source>
</evidence>
<feature type="transmembrane region" description="Helical" evidence="1">
    <location>
        <begin position="12"/>
        <end position="35"/>
    </location>
</feature>
<dbReference type="Proteomes" id="UP000177090">
    <property type="component" value="Unassembled WGS sequence"/>
</dbReference>
<dbReference type="Pfam" id="PF20803">
    <property type="entry name" value="PaaX_M"/>
    <property type="match status" value="1"/>
</dbReference>
<keyword evidence="1" id="KW-1133">Transmembrane helix</keyword>
<dbReference type="AlphaFoldDB" id="A0A1G2QK84"/>
<feature type="domain" description="Transcriptional repressor PaaX-like central Cas2-like" evidence="2">
    <location>
        <begin position="105"/>
        <end position="178"/>
    </location>
</feature>
<dbReference type="GO" id="GO:0006351">
    <property type="term" value="P:DNA-templated transcription"/>
    <property type="evidence" value="ECO:0007669"/>
    <property type="project" value="TreeGrafter"/>
</dbReference>
<dbReference type="PANTHER" id="PTHR30319:SF1">
    <property type="entry name" value="TRANSCRIPTIONAL REPRESSOR PAAX"/>
    <property type="match status" value="1"/>
</dbReference>
<keyword evidence="1" id="KW-0812">Transmembrane</keyword>
<proteinExistence type="predicted"/>